<comment type="caution">
    <text evidence="2">The sequence shown here is derived from an EMBL/GenBank/DDBJ whole genome shotgun (WGS) entry which is preliminary data.</text>
</comment>
<dbReference type="EMBL" id="QRUN01000004">
    <property type="protein sequence ID" value="RGR70009.1"/>
    <property type="molecule type" value="Genomic_DNA"/>
</dbReference>
<evidence type="ECO:0008006" key="4">
    <source>
        <dbReference type="Google" id="ProtNLM"/>
    </source>
</evidence>
<evidence type="ECO:0000313" key="3">
    <source>
        <dbReference type="Proteomes" id="UP000285820"/>
    </source>
</evidence>
<name>A0A3R6AII5_9FIRM</name>
<dbReference type="Proteomes" id="UP000285820">
    <property type="component" value="Unassembled WGS sequence"/>
</dbReference>
<feature type="chain" id="PRO_5018763110" description="Secreted protein" evidence="1">
    <location>
        <begin position="25"/>
        <end position="236"/>
    </location>
</feature>
<feature type="signal peptide" evidence="1">
    <location>
        <begin position="1"/>
        <end position="24"/>
    </location>
</feature>
<keyword evidence="1" id="KW-0732">Signal</keyword>
<dbReference type="AlphaFoldDB" id="A0A3R6AII5"/>
<sequence length="236" mass="25828">MKNKIKMGLALLMFATVIPNTAFAQDSSNQVPSEQVEFADIYIGDELITVPVVIESEIAGKTARSGVQYEDTIESATYYIPVTEEGKAYNEEYVSGARARGTATDTYLDPRKYLTATSIIRYTMSSNDEYVLINNVAITKNRNPESSSTGGYLYGIGTPTARIVCVGLAKNNRGYEQVVDSQSVPWGTTGVSTPSWWTPVMCGSYSDQYRGLVQYSFNLIYSDGTVSCAFTHGLAK</sequence>
<gene>
    <name evidence="2" type="ORF">DWY29_04800</name>
</gene>
<accession>A0A3R6AII5</accession>
<evidence type="ECO:0000313" key="2">
    <source>
        <dbReference type="EMBL" id="RGR70009.1"/>
    </source>
</evidence>
<reference evidence="2 3" key="1">
    <citation type="submission" date="2018-08" db="EMBL/GenBank/DDBJ databases">
        <title>A genome reference for cultivated species of the human gut microbiota.</title>
        <authorList>
            <person name="Zou Y."/>
            <person name="Xue W."/>
            <person name="Luo G."/>
        </authorList>
    </citation>
    <scope>NUCLEOTIDE SEQUENCE [LARGE SCALE GENOMIC DNA]</scope>
    <source>
        <strain evidence="2 3">AF24-4</strain>
    </source>
</reference>
<dbReference type="RefSeq" id="WP_118125519.1">
    <property type="nucleotide sequence ID" value="NZ_QRUN01000004.1"/>
</dbReference>
<organism evidence="2 3">
    <name type="scientific">Roseburia inulinivorans</name>
    <dbReference type="NCBI Taxonomy" id="360807"/>
    <lineage>
        <taxon>Bacteria</taxon>
        <taxon>Bacillati</taxon>
        <taxon>Bacillota</taxon>
        <taxon>Clostridia</taxon>
        <taxon>Lachnospirales</taxon>
        <taxon>Lachnospiraceae</taxon>
        <taxon>Roseburia</taxon>
    </lineage>
</organism>
<evidence type="ECO:0000256" key="1">
    <source>
        <dbReference type="SAM" id="SignalP"/>
    </source>
</evidence>
<proteinExistence type="predicted"/>
<protein>
    <recommendedName>
        <fullName evidence="4">Secreted protein</fullName>
    </recommendedName>
</protein>